<dbReference type="RefSeq" id="WP_098043131.1">
    <property type="nucleotide sequence ID" value="NZ_PDEV01000006.1"/>
</dbReference>
<protein>
    <recommendedName>
        <fullName evidence="1">AbiEi antitoxin N-terminal domain-containing protein</fullName>
    </recommendedName>
</protein>
<keyword evidence="3" id="KW-1185">Reference proteome</keyword>
<evidence type="ECO:0000259" key="1">
    <source>
        <dbReference type="Pfam" id="PF13338"/>
    </source>
</evidence>
<gene>
    <name evidence="2" type="ORF">CRM92_10180</name>
</gene>
<feature type="domain" description="AbiEi antitoxin N-terminal" evidence="1">
    <location>
        <begin position="9"/>
        <end position="51"/>
    </location>
</feature>
<dbReference type="AlphaFoldDB" id="A0A2A8D3S6"/>
<sequence>MVWLDVEVLAGEQYGLITSAQVDVRGISRATLHRKVRQGYVQQVRRGVYVLSSARWDIHRDLRAAWLSLDPKKSAGERLWDSPQFIVASASAAEVYGVGDFYTQQYEFYSRERKQISFEDIHLSRRQDMSAEATIVEGLPLVPPTRLICDFLREGRDLEKVSLVLQELIQKEYEVHWSDVVDAVHKYSYRVYSASAPWIMGELLKTRIETRVSAHPALDSYLESGEKIMPVEGHGHIGNPDIIYPSDRVEISRKTYKNTTMKEESWHEHTFRHAPQ</sequence>
<dbReference type="InterPro" id="IPR025159">
    <property type="entry name" value="AbiEi_N"/>
</dbReference>
<proteinExistence type="predicted"/>
<name>A0A2A8D3S6_9MICC</name>
<accession>A0A2A8D3S6</accession>
<dbReference type="EMBL" id="PDEV01000006">
    <property type="protein sequence ID" value="PEN15453.1"/>
    <property type="molecule type" value="Genomic_DNA"/>
</dbReference>
<organism evidence="2 3">
    <name type="scientific">Rothia dentocariosa</name>
    <dbReference type="NCBI Taxonomy" id="2047"/>
    <lineage>
        <taxon>Bacteria</taxon>
        <taxon>Bacillati</taxon>
        <taxon>Actinomycetota</taxon>
        <taxon>Actinomycetes</taxon>
        <taxon>Micrococcales</taxon>
        <taxon>Micrococcaceae</taxon>
        <taxon>Rothia</taxon>
    </lineage>
</organism>
<evidence type="ECO:0000313" key="3">
    <source>
        <dbReference type="Proteomes" id="UP000219947"/>
    </source>
</evidence>
<comment type="caution">
    <text evidence="2">The sequence shown here is derived from an EMBL/GenBank/DDBJ whole genome shotgun (WGS) entry which is preliminary data.</text>
</comment>
<reference evidence="2" key="1">
    <citation type="submission" date="2017-10" db="EMBL/GenBank/DDBJ databases">
        <title>Kefir isolates.</title>
        <authorList>
            <person name="Kim Y."/>
            <person name="Blasche S."/>
        </authorList>
    </citation>
    <scope>NUCLEOTIDE SEQUENCE [LARGE SCALE GENOMIC DNA]</scope>
    <source>
        <strain evidence="2">OG2-2</strain>
    </source>
</reference>
<evidence type="ECO:0000313" key="2">
    <source>
        <dbReference type="EMBL" id="PEN15453.1"/>
    </source>
</evidence>
<dbReference type="Pfam" id="PF13338">
    <property type="entry name" value="AbiEi_4"/>
    <property type="match status" value="1"/>
</dbReference>
<dbReference type="Proteomes" id="UP000219947">
    <property type="component" value="Unassembled WGS sequence"/>
</dbReference>